<keyword evidence="4" id="KW-1185">Reference proteome</keyword>
<dbReference type="GO" id="GO:0030246">
    <property type="term" value="F:carbohydrate binding"/>
    <property type="evidence" value="ECO:0007669"/>
    <property type="project" value="InterPro"/>
</dbReference>
<dbReference type="Proteomes" id="UP001218188">
    <property type="component" value="Unassembled WGS sequence"/>
</dbReference>
<reference evidence="3" key="1">
    <citation type="submission" date="2023-03" db="EMBL/GenBank/DDBJ databases">
        <title>Massive genome expansion in bonnet fungi (Mycena s.s.) driven by repeated elements and novel gene families across ecological guilds.</title>
        <authorList>
            <consortium name="Lawrence Berkeley National Laboratory"/>
            <person name="Harder C.B."/>
            <person name="Miyauchi S."/>
            <person name="Viragh M."/>
            <person name="Kuo A."/>
            <person name="Thoen E."/>
            <person name="Andreopoulos B."/>
            <person name="Lu D."/>
            <person name="Skrede I."/>
            <person name="Drula E."/>
            <person name="Henrissat B."/>
            <person name="Morin E."/>
            <person name="Kohler A."/>
            <person name="Barry K."/>
            <person name="LaButti K."/>
            <person name="Morin E."/>
            <person name="Salamov A."/>
            <person name="Lipzen A."/>
            <person name="Mereny Z."/>
            <person name="Hegedus B."/>
            <person name="Baldrian P."/>
            <person name="Stursova M."/>
            <person name="Weitz H."/>
            <person name="Taylor A."/>
            <person name="Grigoriev I.V."/>
            <person name="Nagy L.G."/>
            <person name="Martin F."/>
            <person name="Kauserud H."/>
        </authorList>
    </citation>
    <scope>NUCLEOTIDE SEQUENCE</scope>
    <source>
        <strain evidence="3">CBHHK200</strain>
    </source>
</reference>
<sequence>MARLLSTAFTALLAHITFVAADGLPTCGPAQYDPSQVLPFLFNMLDGLTDEQYTCYDNLLCPIVNGDRYERCGTDCYSPSKYSCIDGFLYPIEFGERTLPCGKACHDPTQYNCINGIVTKCVEDYGLSQDCNVPGIAGCVELDCCAGLSAVADHCRNLCDLTKNGCPPP</sequence>
<feature type="domain" description="Endo-1,3(4)-beta-glucanase 1 carbohydrate binding" evidence="2">
    <location>
        <begin position="51"/>
        <end position="89"/>
    </location>
</feature>
<protein>
    <recommendedName>
        <fullName evidence="2">Endo-1,3(4)-beta-glucanase 1 carbohydrate binding domain-containing protein</fullName>
    </recommendedName>
</protein>
<dbReference type="InterPro" id="IPR018909">
    <property type="entry name" value="Eng1_septum"/>
</dbReference>
<dbReference type="AlphaFoldDB" id="A0AAD6T6I2"/>
<accession>A0AAD6T6I2</accession>
<comment type="caution">
    <text evidence="3">The sequence shown here is derived from an EMBL/GenBank/DDBJ whole genome shotgun (WGS) entry which is preliminary data.</text>
</comment>
<dbReference type="Pfam" id="PF10645">
    <property type="entry name" value="Carb_bind"/>
    <property type="match status" value="1"/>
</dbReference>
<evidence type="ECO:0000256" key="1">
    <source>
        <dbReference type="SAM" id="SignalP"/>
    </source>
</evidence>
<dbReference type="EMBL" id="JARJCM010000030">
    <property type="protein sequence ID" value="KAJ7038673.1"/>
    <property type="molecule type" value="Genomic_DNA"/>
</dbReference>
<feature type="signal peptide" evidence="1">
    <location>
        <begin position="1"/>
        <end position="21"/>
    </location>
</feature>
<name>A0AAD6T6I2_9AGAR</name>
<proteinExistence type="predicted"/>
<evidence type="ECO:0000313" key="4">
    <source>
        <dbReference type="Proteomes" id="UP001218188"/>
    </source>
</evidence>
<feature type="chain" id="PRO_5042244555" description="Endo-1,3(4)-beta-glucanase 1 carbohydrate binding domain-containing protein" evidence="1">
    <location>
        <begin position="22"/>
        <end position="169"/>
    </location>
</feature>
<gene>
    <name evidence="3" type="ORF">C8F04DRAFT_1255597</name>
</gene>
<keyword evidence="1" id="KW-0732">Signal</keyword>
<evidence type="ECO:0000313" key="3">
    <source>
        <dbReference type="EMBL" id="KAJ7038673.1"/>
    </source>
</evidence>
<organism evidence="3 4">
    <name type="scientific">Mycena alexandri</name>
    <dbReference type="NCBI Taxonomy" id="1745969"/>
    <lineage>
        <taxon>Eukaryota</taxon>
        <taxon>Fungi</taxon>
        <taxon>Dikarya</taxon>
        <taxon>Basidiomycota</taxon>
        <taxon>Agaricomycotina</taxon>
        <taxon>Agaricomycetes</taxon>
        <taxon>Agaricomycetidae</taxon>
        <taxon>Agaricales</taxon>
        <taxon>Marasmiineae</taxon>
        <taxon>Mycenaceae</taxon>
        <taxon>Mycena</taxon>
    </lineage>
</organism>
<evidence type="ECO:0000259" key="2">
    <source>
        <dbReference type="Pfam" id="PF10645"/>
    </source>
</evidence>